<reference evidence="1" key="1">
    <citation type="submission" date="2021-01" db="EMBL/GenBank/DDBJ databases">
        <title>Genome sequence of Phenylobacterium sp. 20VBR1 isolated from a valley glaceir, Ny-Alesund, Svalbard.</title>
        <authorList>
            <person name="Thomas F.A."/>
            <person name="Krishnan K.P."/>
            <person name="Sinha R.K."/>
        </authorList>
    </citation>
    <scope>NUCLEOTIDE SEQUENCE</scope>
    <source>
        <strain evidence="1">20VBR1</strain>
    </source>
</reference>
<proteinExistence type="predicted"/>
<gene>
    <name evidence="1" type="ORF">JKL49_09470</name>
</gene>
<evidence type="ECO:0000313" key="1">
    <source>
        <dbReference type="EMBL" id="QQZ51281.1"/>
    </source>
</evidence>
<dbReference type="EMBL" id="CP068570">
    <property type="protein sequence ID" value="QQZ51281.1"/>
    <property type="molecule type" value="Genomic_DNA"/>
</dbReference>
<name>A0A974P4X1_9CAUL</name>
<accession>A0A974P4X1</accession>
<protein>
    <submittedName>
        <fullName evidence="1">Uncharacterized protein</fullName>
    </submittedName>
</protein>
<sequence length="53" mass="5770">MVVVDRPGYAGSEPVDYVGDIRQQALALSPCCRPGLARRSCWWVSPTARPSPP</sequence>
<organism evidence="1">
    <name type="scientific">Phenylobacterium glaciei</name>
    <dbReference type="NCBI Taxonomy" id="2803784"/>
    <lineage>
        <taxon>Bacteria</taxon>
        <taxon>Pseudomonadati</taxon>
        <taxon>Pseudomonadota</taxon>
        <taxon>Alphaproteobacteria</taxon>
        <taxon>Caulobacterales</taxon>
        <taxon>Caulobacteraceae</taxon>
        <taxon>Phenylobacterium</taxon>
    </lineage>
</organism>
<dbReference type="AlphaFoldDB" id="A0A974P4X1"/>